<organism evidence="1 2">
    <name type="scientific">Sclerotinia sclerotiorum (strain ATCC 18683 / 1980 / Ss-1)</name>
    <name type="common">White mold</name>
    <name type="synonym">Whetzelinia sclerotiorum</name>
    <dbReference type="NCBI Taxonomy" id="665079"/>
    <lineage>
        <taxon>Eukaryota</taxon>
        <taxon>Fungi</taxon>
        <taxon>Dikarya</taxon>
        <taxon>Ascomycota</taxon>
        <taxon>Pezizomycotina</taxon>
        <taxon>Leotiomycetes</taxon>
        <taxon>Helotiales</taxon>
        <taxon>Sclerotiniaceae</taxon>
        <taxon>Sclerotinia</taxon>
    </lineage>
</organism>
<evidence type="ECO:0000313" key="2">
    <source>
        <dbReference type="Proteomes" id="UP000001312"/>
    </source>
</evidence>
<proteinExistence type="predicted"/>
<dbReference type="HOGENOM" id="CLU_2086236_0_0_1"/>
<gene>
    <name evidence="1" type="ORF">SS1G_06127</name>
</gene>
<dbReference type="AlphaFoldDB" id="A7ELD0"/>
<keyword evidence="2" id="KW-1185">Reference proteome</keyword>
<dbReference type="EMBL" id="CH476627">
    <property type="protein sequence ID" value="EDO03646.1"/>
    <property type="molecule type" value="Genomic_DNA"/>
</dbReference>
<sequence>MEWGIDLERWDETGSCPPTKYFQVDQRATGERNDQIQYENILNLNRNFDQQRSTVILQKSYHVMITLHSWIQISPGRGSSMGNVRQHPNDDNDIDISGHQMAISKVNALFRNDDLIN</sequence>
<accession>A7ELD0</accession>
<protein>
    <submittedName>
        <fullName evidence="1">Uncharacterized protein</fullName>
    </submittedName>
</protein>
<name>A7ELD0_SCLS1</name>
<dbReference type="Proteomes" id="UP000001312">
    <property type="component" value="Unassembled WGS sequence"/>
</dbReference>
<reference evidence="2" key="1">
    <citation type="journal article" date="2011" name="PLoS Genet.">
        <title>Genomic analysis of the necrotrophic fungal pathogens Sclerotinia sclerotiorum and Botrytis cinerea.</title>
        <authorList>
            <person name="Amselem J."/>
            <person name="Cuomo C.A."/>
            <person name="van Kan J.A."/>
            <person name="Viaud M."/>
            <person name="Benito E.P."/>
            <person name="Couloux A."/>
            <person name="Coutinho P.M."/>
            <person name="de Vries R.P."/>
            <person name="Dyer P.S."/>
            <person name="Fillinger S."/>
            <person name="Fournier E."/>
            <person name="Gout L."/>
            <person name="Hahn M."/>
            <person name="Kohn L."/>
            <person name="Lapalu N."/>
            <person name="Plummer K.M."/>
            <person name="Pradier J.M."/>
            <person name="Quevillon E."/>
            <person name="Sharon A."/>
            <person name="Simon A."/>
            <person name="ten Have A."/>
            <person name="Tudzynski B."/>
            <person name="Tudzynski P."/>
            <person name="Wincker P."/>
            <person name="Andrew M."/>
            <person name="Anthouard V."/>
            <person name="Beever R.E."/>
            <person name="Beffa R."/>
            <person name="Benoit I."/>
            <person name="Bouzid O."/>
            <person name="Brault B."/>
            <person name="Chen Z."/>
            <person name="Choquer M."/>
            <person name="Collemare J."/>
            <person name="Cotton P."/>
            <person name="Danchin E.G."/>
            <person name="Da Silva C."/>
            <person name="Gautier A."/>
            <person name="Giraud C."/>
            <person name="Giraud T."/>
            <person name="Gonzalez C."/>
            <person name="Grossetete S."/>
            <person name="Guldener U."/>
            <person name="Henrissat B."/>
            <person name="Howlett B.J."/>
            <person name="Kodira C."/>
            <person name="Kretschmer M."/>
            <person name="Lappartient A."/>
            <person name="Leroch M."/>
            <person name="Levis C."/>
            <person name="Mauceli E."/>
            <person name="Neuveglise C."/>
            <person name="Oeser B."/>
            <person name="Pearson M."/>
            <person name="Poulain J."/>
            <person name="Poussereau N."/>
            <person name="Quesneville H."/>
            <person name="Rascle C."/>
            <person name="Schumacher J."/>
            <person name="Segurens B."/>
            <person name="Sexton A."/>
            <person name="Silva E."/>
            <person name="Sirven C."/>
            <person name="Soanes D.M."/>
            <person name="Talbot N.J."/>
            <person name="Templeton M."/>
            <person name="Yandava C."/>
            <person name="Yarden O."/>
            <person name="Zeng Q."/>
            <person name="Rollins J.A."/>
            <person name="Lebrun M.H."/>
            <person name="Dickman M."/>
        </authorList>
    </citation>
    <scope>NUCLEOTIDE SEQUENCE [LARGE SCALE GENOMIC DNA]</scope>
    <source>
        <strain evidence="2">ATCC 18683 / 1980 / Ss-1</strain>
    </source>
</reference>
<dbReference type="KEGG" id="ssl:SS1G_06127"/>
<evidence type="ECO:0000313" key="1">
    <source>
        <dbReference type="EMBL" id="EDO03646.1"/>
    </source>
</evidence>
<dbReference type="GeneID" id="5489021"/>
<dbReference type="RefSeq" id="XP_001593205.1">
    <property type="nucleotide sequence ID" value="XM_001593155.1"/>
</dbReference>
<dbReference type="InParanoid" id="A7ELD0"/>